<dbReference type="Proteomes" id="UP001431784">
    <property type="component" value="Unassembled WGS sequence"/>
</dbReference>
<evidence type="ECO:0000313" key="5">
    <source>
        <dbReference type="Proteomes" id="UP001431784"/>
    </source>
</evidence>
<keyword evidence="5" id="KW-1185">Reference proteome</keyword>
<feature type="region of interest" description="Disordered" evidence="2">
    <location>
        <begin position="32"/>
        <end position="63"/>
    </location>
</feature>
<comment type="pathway">
    <text evidence="1">Glycan metabolism; bacterial cellulose biosynthesis.</text>
</comment>
<keyword evidence="1" id="KW-0973">c-di-GMP</keyword>
<gene>
    <name evidence="4" type="ORF">PUT78_20015</name>
</gene>
<comment type="subcellular location">
    <subcellularLocation>
        <location evidence="1">Cell inner membrane</location>
    </subcellularLocation>
</comment>
<dbReference type="Gene3D" id="1.20.5.4520">
    <property type="match status" value="1"/>
</dbReference>
<keyword evidence="1" id="KW-0472">Membrane</keyword>
<protein>
    <recommendedName>
        <fullName evidence="1">Cyclic di-GMP-binding protein</fullName>
    </recommendedName>
    <alternativeName>
        <fullName evidence="1">Cellulose synthase regulatory subunit</fullName>
    </alternativeName>
</protein>
<feature type="domain" description="Cellulose synthase subunit B-like C-terminal" evidence="3">
    <location>
        <begin position="618"/>
        <end position="745"/>
    </location>
</feature>
<dbReference type="RefSeq" id="WP_274354033.1">
    <property type="nucleotide sequence ID" value="NZ_JAQZSM010000031.1"/>
</dbReference>
<comment type="caution">
    <text evidence="4">The sequence shown here is derived from an EMBL/GenBank/DDBJ whole genome shotgun (WGS) entry which is preliminary data.</text>
</comment>
<keyword evidence="1" id="KW-0997">Cell inner membrane</keyword>
<evidence type="ECO:0000256" key="2">
    <source>
        <dbReference type="SAM" id="MobiDB-lite"/>
    </source>
</evidence>
<keyword evidence="1" id="KW-1133">Transmembrane helix</keyword>
<dbReference type="InterPro" id="IPR018513">
    <property type="entry name" value="Cell_synthase_bac"/>
</dbReference>
<evidence type="ECO:0000313" key="4">
    <source>
        <dbReference type="EMBL" id="MDD7973364.1"/>
    </source>
</evidence>
<evidence type="ECO:0000259" key="3">
    <source>
        <dbReference type="Pfam" id="PF20916"/>
    </source>
</evidence>
<sequence>MILRALSSVALMAGLLSVALPAPGLMAQIIRLDPPTSSPHTPDQMPQAPAQTVPPEPATERGRTDHALRHADQTLGTRTELVPLRLERLRSNDRPAARLAGESASERFILFLPQDPGATELQLAHHTGIDALPARSSLSVSVNGTYLGQIVPSSFSGFSTDTLAVPTGLLVPGRNLVEISAQHTHRVACGPDASFALWTDIDAQNSGVQMTADAFGDGPVGFMAAVAAQTARGAPITFRRPEHDAPMLGAAPFIAQAAIALGGTPPEIVSAPYWTMEDDIPQMARITAFPTGEGPAQPQFVRGGDGAQVLFLDLAQDYSPVIAELMSQDELTRQHGPAVLTPGVTQPFSALGVNRLEGQGRYIMLAVEFALPWDWVLLASQKAQLDLDYRFAAGLPEGALLLVKVNGTTIRLLPLDRDGGQALPTLPVSFGARLLQPGVNRLEFEALIPGDPPDAACPPMDGPMLQISEQSRLFVPPSPSMSLPSVDMSLSMVSAQDIVLTATAEAQLSPGLVPQIAAALLADGPPNRSRTGSAAPHLNIGTLSDIVQLQTPMLRDAIPALYDTLRPIAAQADPARVAVTPWETVGGPRGVFGWLRPGEIAGVPRRLVNALAGLAYGTTPPLHNWLDGKRAQAAVLQPDLDRPGEIWLIFAPDADPLTVVRALAASRTGRDRPLGQLALYQEGRGWENWTAPDRPLTLHEGLGPGNLRAVMGNYATLRPVPFIAIVLGLTLFSAAVALAILILTRRRGR</sequence>
<accession>A0ABT5TE12</accession>
<keyword evidence="1" id="KW-0812">Transmembrane</keyword>
<proteinExistence type="inferred from homology"/>
<keyword evidence="1" id="KW-1003">Cell membrane</keyword>
<dbReference type="Gene3D" id="2.60.120.260">
    <property type="entry name" value="Galactose-binding domain-like"/>
    <property type="match status" value="2"/>
</dbReference>
<reference evidence="4" key="1">
    <citation type="submission" date="2023-02" db="EMBL/GenBank/DDBJ databases">
        <title>Description of Roseinatronobacter alkalisoli sp. nov., an alkaliphilic bacerium isolated from soda soil.</title>
        <authorList>
            <person name="Wei W."/>
        </authorList>
    </citation>
    <scope>NUCLEOTIDE SEQUENCE</scope>
    <source>
        <strain evidence="4">HJB301</strain>
    </source>
</reference>
<dbReference type="InterPro" id="IPR048861">
    <property type="entry name" value="BscB-like_C"/>
</dbReference>
<comment type="function">
    <text evidence="1">Binds the cellulose synthase activator, bis-(3'-5') cyclic diguanylic acid (c-di-GMP).</text>
</comment>
<comment type="subunit">
    <text evidence="1">Tightly associated with the cellulose synthase catalytic subunit.</text>
</comment>
<name>A0ABT5TE12_9RHOB</name>
<organism evidence="4 5">
    <name type="scientific">Roseinatronobacter alkalisoli</name>
    <dbReference type="NCBI Taxonomy" id="3028235"/>
    <lineage>
        <taxon>Bacteria</taxon>
        <taxon>Pseudomonadati</taxon>
        <taxon>Pseudomonadota</taxon>
        <taxon>Alphaproteobacteria</taxon>
        <taxon>Rhodobacterales</taxon>
        <taxon>Paracoccaceae</taxon>
        <taxon>Roseinatronobacter</taxon>
    </lineage>
</organism>
<dbReference type="Gene3D" id="3.30.379.20">
    <property type="match status" value="1"/>
</dbReference>
<dbReference type="EMBL" id="JAQZSM010000031">
    <property type="protein sequence ID" value="MDD7973364.1"/>
    <property type="molecule type" value="Genomic_DNA"/>
</dbReference>
<feature type="transmembrane region" description="Helical" evidence="1">
    <location>
        <begin position="722"/>
        <end position="743"/>
    </location>
</feature>
<dbReference type="Gene3D" id="3.30.379.30">
    <property type="match status" value="1"/>
</dbReference>
<evidence type="ECO:0000256" key="1">
    <source>
        <dbReference type="RuleBase" id="RU365021"/>
    </source>
</evidence>
<comment type="similarity">
    <text evidence="1">Belongs to the AcsB/BcsB family.</text>
</comment>
<dbReference type="Pfam" id="PF03170">
    <property type="entry name" value="BcsB"/>
    <property type="match status" value="2"/>
</dbReference>
<keyword evidence="1" id="KW-0135">Cellulose biosynthesis</keyword>
<dbReference type="Pfam" id="PF20916">
    <property type="entry name" value="BscB_a-b"/>
    <property type="match status" value="1"/>
</dbReference>